<keyword evidence="2" id="KW-1185">Reference proteome</keyword>
<protein>
    <recommendedName>
        <fullName evidence="3">Tc1-like transposase DDE domain-containing protein</fullName>
    </recommendedName>
</protein>
<evidence type="ECO:0008006" key="3">
    <source>
        <dbReference type="Google" id="ProtNLM"/>
    </source>
</evidence>
<reference evidence="2" key="1">
    <citation type="submission" date="2015-06" db="EMBL/GenBank/DDBJ databases">
        <title>Expansion of signal transduction pathways in fungi by whole-genome duplication.</title>
        <authorList>
            <consortium name="DOE Joint Genome Institute"/>
            <person name="Corrochano L.M."/>
            <person name="Kuo A."/>
            <person name="Marcet-Houben M."/>
            <person name="Polaino S."/>
            <person name="Salamov A."/>
            <person name="Villalobos J.M."/>
            <person name="Alvarez M.I."/>
            <person name="Avalos J."/>
            <person name="Benito E.P."/>
            <person name="Benoit I."/>
            <person name="Burger G."/>
            <person name="Camino L.P."/>
            <person name="Canovas D."/>
            <person name="Cerda-Olmedo E."/>
            <person name="Cheng J.-F."/>
            <person name="Dominguez A."/>
            <person name="Elias M."/>
            <person name="Eslava A.P."/>
            <person name="Glaser F."/>
            <person name="Grimwood J."/>
            <person name="Gutierrez G."/>
            <person name="Heitman J."/>
            <person name="Henrissat B."/>
            <person name="Iturriaga E.A."/>
            <person name="Lang B.F."/>
            <person name="Lavin J.L."/>
            <person name="Lee S."/>
            <person name="Li W."/>
            <person name="Lindquist E."/>
            <person name="Lopez-Garcia S."/>
            <person name="Luque E.M."/>
            <person name="Marcos A.T."/>
            <person name="Martin J."/>
            <person name="McCluskey K."/>
            <person name="Medina H.R."/>
            <person name="Miralles-Duran A."/>
            <person name="Miyazaki A."/>
            <person name="Munoz-Torres E."/>
            <person name="Oguiza J.A."/>
            <person name="Ohm R."/>
            <person name="Olmedo M."/>
            <person name="Orejas M."/>
            <person name="Ortiz-Castellanos L."/>
            <person name="Pisabarro A.G."/>
            <person name="Rodriguez-Romero J."/>
            <person name="Ruiz-Herrera J."/>
            <person name="Ruiz-Vazquez R."/>
            <person name="Sanz C."/>
            <person name="Schackwitz W."/>
            <person name="Schmutz J."/>
            <person name="Shahriari M."/>
            <person name="Shelest E."/>
            <person name="Silva-Franco F."/>
            <person name="Soanes D."/>
            <person name="Syed K."/>
            <person name="Tagua V.G."/>
            <person name="Talbot N.J."/>
            <person name="Thon M."/>
            <person name="De vries R.P."/>
            <person name="Wiebenga A."/>
            <person name="Yadav J.S."/>
            <person name="Braun E.L."/>
            <person name="Baker S."/>
            <person name="Garre V."/>
            <person name="Horwitz B."/>
            <person name="Torres-Martinez S."/>
            <person name="Idnurm A."/>
            <person name="Herrera-Estrella A."/>
            <person name="Gabaldon T."/>
            <person name="Grigoriev I.V."/>
        </authorList>
    </citation>
    <scope>NUCLEOTIDE SEQUENCE [LARGE SCALE GENOMIC DNA]</scope>
    <source>
        <strain evidence="2">NRRL 1555(-)</strain>
    </source>
</reference>
<proteinExistence type="predicted"/>
<dbReference type="EMBL" id="KV440987">
    <property type="protein sequence ID" value="OAD70984.1"/>
    <property type="molecule type" value="Genomic_DNA"/>
</dbReference>
<evidence type="ECO:0000313" key="2">
    <source>
        <dbReference type="Proteomes" id="UP000077315"/>
    </source>
</evidence>
<gene>
    <name evidence="1" type="ORF">PHYBLDRAFT_159508</name>
</gene>
<accession>A0A167LS45</accession>
<dbReference type="InterPro" id="IPR036397">
    <property type="entry name" value="RNaseH_sf"/>
</dbReference>
<dbReference type="Proteomes" id="UP000077315">
    <property type="component" value="Unassembled WGS sequence"/>
</dbReference>
<dbReference type="GeneID" id="28994906"/>
<dbReference type="Gene3D" id="3.30.420.10">
    <property type="entry name" value="Ribonuclease H-like superfamily/Ribonuclease H"/>
    <property type="match status" value="1"/>
</dbReference>
<sequence length="163" mass="19034">MDERDECHLINEMKTNRETTLGGLTTFMSDTLGHPISNNESRFMLFSRDGNTRVWRYPQEKYREEFIRPRLQCDGGSIMVWGCYAYMDLMKRKLLPFMESLSENNDGEFIYQEDNASCHKSKVAEDSDLSPIENLWAYLTGKVKARVPSPKNLNELERAIHIE</sequence>
<dbReference type="InParanoid" id="A0A167LS45"/>
<dbReference type="STRING" id="763407.A0A167LS45"/>
<dbReference type="GO" id="GO:0003676">
    <property type="term" value="F:nucleic acid binding"/>
    <property type="evidence" value="ECO:0007669"/>
    <property type="project" value="InterPro"/>
</dbReference>
<dbReference type="OrthoDB" id="5410741at2759"/>
<evidence type="ECO:0000313" key="1">
    <source>
        <dbReference type="EMBL" id="OAD70984.1"/>
    </source>
</evidence>
<organism evidence="1 2">
    <name type="scientific">Phycomyces blakesleeanus (strain ATCC 8743b / DSM 1359 / FGSC 10004 / NBRC 33097 / NRRL 1555)</name>
    <dbReference type="NCBI Taxonomy" id="763407"/>
    <lineage>
        <taxon>Eukaryota</taxon>
        <taxon>Fungi</taxon>
        <taxon>Fungi incertae sedis</taxon>
        <taxon>Mucoromycota</taxon>
        <taxon>Mucoromycotina</taxon>
        <taxon>Mucoromycetes</taxon>
        <taxon>Mucorales</taxon>
        <taxon>Phycomycetaceae</taxon>
        <taxon>Phycomyces</taxon>
    </lineage>
</organism>
<name>A0A167LS45_PHYB8</name>
<dbReference type="RefSeq" id="XP_018289024.1">
    <property type="nucleotide sequence ID" value="XM_018434000.1"/>
</dbReference>
<dbReference type="VEuPathDB" id="FungiDB:PHYBLDRAFT_159508"/>
<dbReference type="AlphaFoldDB" id="A0A167LS45"/>